<organism evidence="1 2">
    <name type="scientific">Smallanthus sonchifolius</name>
    <dbReference type="NCBI Taxonomy" id="185202"/>
    <lineage>
        <taxon>Eukaryota</taxon>
        <taxon>Viridiplantae</taxon>
        <taxon>Streptophyta</taxon>
        <taxon>Embryophyta</taxon>
        <taxon>Tracheophyta</taxon>
        <taxon>Spermatophyta</taxon>
        <taxon>Magnoliopsida</taxon>
        <taxon>eudicotyledons</taxon>
        <taxon>Gunneridae</taxon>
        <taxon>Pentapetalae</taxon>
        <taxon>asterids</taxon>
        <taxon>campanulids</taxon>
        <taxon>Asterales</taxon>
        <taxon>Asteraceae</taxon>
        <taxon>Asteroideae</taxon>
        <taxon>Heliantheae alliance</taxon>
        <taxon>Millerieae</taxon>
        <taxon>Smallanthus</taxon>
    </lineage>
</organism>
<accession>A0ACB9C7K3</accession>
<name>A0ACB9C7K3_9ASTR</name>
<proteinExistence type="predicted"/>
<dbReference type="EMBL" id="CM042038">
    <property type="protein sequence ID" value="KAI3730251.1"/>
    <property type="molecule type" value="Genomic_DNA"/>
</dbReference>
<sequence length="95" mass="10307">MILDVIWRLRNFPYHGLNLPPHDCRADLRRDGLGNRSKVNTGFPEDCVVCTGTADSVVCLTAFLVARATQSGKADLGAIEAEEVFTSGGVSKKEK</sequence>
<dbReference type="Proteomes" id="UP001056120">
    <property type="component" value="Linkage Group LG21"/>
</dbReference>
<keyword evidence="2" id="KW-1185">Reference proteome</keyword>
<evidence type="ECO:0000313" key="2">
    <source>
        <dbReference type="Proteomes" id="UP001056120"/>
    </source>
</evidence>
<reference evidence="1 2" key="2">
    <citation type="journal article" date="2022" name="Mol. Ecol. Resour.">
        <title>The genomes of chicory, endive, great burdock and yacon provide insights into Asteraceae paleo-polyploidization history and plant inulin production.</title>
        <authorList>
            <person name="Fan W."/>
            <person name="Wang S."/>
            <person name="Wang H."/>
            <person name="Wang A."/>
            <person name="Jiang F."/>
            <person name="Liu H."/>
            <person name="Zhao H."/>
            <person name="Xu D."/>
            <person name="Zhang Y."/>
        </authorList>
    </citation>
    <scope>NUCLEOTIDE SEQUENCE [LARGE SCALE GENOMIC DNA]</scope>
    <source>
        <strain evidence="2">cv. Yunnan</strain>
        <tissue evidence="1">Leaves</tissue>
    </source>
</reference>
<reference evidence="2" key="1">
    <citation type="journal article" date="2022" name="Mol. Ecol. Resour.">
        <title>The genomes of chicory, endive, great burdock and yacon provide insights into Asteraceae palaeo-polyploidization history and plant inulin production.</title>
        <authorList>
            <person name="Fan W."/>
            <person name="Wang S."/>
            <person name="Wang H."/>
            <person name="Wang A."/>
            <person name="Jiang F."/>
            <person name="Liu H."/>
            <person name="Zhao H."/>
            <person name="Xu D."/>
            <person name="Zhang Y."/>
        </authorList>
    </citation>
    <scope>NUCLEOTIDE SEQUENCE [LARGE SCALE GENOMIC DNA]</scope>
    <source>
        <strain evidence="2">cv. Yunnan</strain>
    </source>
</reference>
<protein>
    <submittedName>
        <fullName evidence="1">Uncharacterized protein</fullName>
    </submittedName>
</protein>
<comment type="caution">
    <text evidence="1">The sequence shown here is derived from an EMBL/GenBank/DDBJ whole genome shotgun (WGS) entry which is preliminary data.</text>
</comment>
<evidence type="ECO:0000313" key="1">
    <source>
        <dbReference type="EMBL" id="KAI3730251.1"/>
    </source>
</evidence>
<gene>
    <name evidence="1" type="ORF">L1987_61420</name>
</gene>